<dbReference type="AlphaFoldDB" id="A0A839EY30"/>
<keyword evidence="2" id="KW-1185">Reference proteome</keyword>
<proteinExistence type="predicted"/>
<protein>
    <submittedName>
        <fullName evidence="1">Uncharacterized protein</fullName>
    </submittedName>
</protein>
<dbReference type="RefSeq" id="WP_182531701.1">
    <property type="nucleotide sequence ID" value="NZ_JACGXL010000004.1"/>
</dbReference>
<reference evidence="1 2" key="1">
    <citation type="submission" date="2020-07" db="EMBL/GenBank/DDBJ databases">
        <title>Genomic Encyclopedia of Type Strains, Phase IV (KMG-V): Genome sequencing to study the core and pangenomes of soil and plant-associated prokaryotes.</title>
        <authorList>
            <person name="Whitman W."/>
        </authorList>
    </citation>
    <scope>NUCLEOTIDE SEQUENCE [LARGE SCALE GENOMIC DNA]</scope>
    <source>
        <strain evidence="1 2">RH2WT43</strain>
    </source>
</reference>
<gene>
    <name evidence="1" type="ORF">FHW12_002898</name>
</gene>
<name>A0A839EY30_9GAMM</name>
<comment type="caution">
    <text evidence="1">The sequence shown here is derived from an EMBL/GenBank/DDBJ whole genome shotgun (WGS) entry which is preliminary data.</text>
</comment>
<organism evidence="1 2">
    <name type="scientific">Dokdonella fugitiva</name>
    <dbReference type="NCBI Taxonomy" id="328517"/>
    <lineage>
        <taxon>Bacteria</taxon>
        <taxon>Pseudomonadati</taxon>
        <taxon>Pseudomonadota</taxon>
        <taxon>Gammaproteobacteria</taxon>
        <taxon>Lysobacterales</taxon>
        <taxon>Rhodanobacteraceae</taxon>
        <taxon>Dokdonella</taxon>
    </lineage>
</organism>
<evidence type="ECO:0000313" key="1">
    <source>
        <dbReference type="EMBL" id="MBA8888665.1"/>
    </source>
</evidence>
<accession>A0A839EY30</accession>
<evidence type="ECO:0000313" key="2">
    <source>
        <dbReference type="Proteomes" id="UP000550401"/>
    </source>
</evidence>
<dbReference type="EMBL" id="JACGXL010000004">
    <property type="protein sequence ID" value="MBA8888665.1"/>
    <property type="molecule type" value="Genomic_DNA"/>
</dbReference>
<dbReference type="Proteomes" id="UP000550401">
    <property type="component" value="Unassembled WGS sequence"/>
</dbReference>
<sequence length="68" mass="7485">MEASCCGLRAVRDGVTRRCEPSIVDTPARAVKRIARRICAMTQIRRRNGRAGSPTWAMRVGARSTLAL</sequence>